<name>A0ABC9F617_9POAL</name>
<dbReference type="Gene3D" id="4.10.280.10">
    <property type="entry name" value="Helix-loop-helix DNA-binding domain"/>
    <property type="match status" value="1"/>
</dbReference>
<organism evidence="7 8">
    <name type="scientific">Urochloa decumbens</name>
    <dbReference type="NCBI Taxonomy" id="240449"/>
    <lineage>
        <taxon>Eukaryota</taxon>
        <taxon>Viridiplantae</taxon>
        <taxon>Streptophyta</taxon>
        <taxon>Embryophyta</taxon>
        <taxon>Tracheophyta</taxon>
        <taxon>Spermatophyta</taxon>
        <taxon>Magnoliopsida</taxon>
        <taxon>Liliopsida</taxon>
        <taxon>Poales</taxon>
        <taxon>Poaceae</taxon>
        <taxon>PACMAD clade</taxon>
        <taxon>Panicoideae</taxon>
        <taxon>Panicodae</taxon>
        <taxon>Paniceae</taxon>
        <taxon>Melinidinae</taxon>
        <taxon>Urochloa</taxon>
    </lineage>
</organism>
<dbReference type="InterPro" id="IPR052610">
    <property type="entry name" value="bHLH_transcription_regulator"/>
</dbReference>
<proteinExistence type="inferred from homology"/>
<dbReference type="InterPro" id="IPR011598">
    <property type="entry name" value="bHLH_dom"/>
</dbReference>
<keyword evidence="3" id="KW-0804">Transcription</keyword>
<evidence type="ECO:0000259" key="6">
    <source>
        <dbReference type="PROSITE" id="PS50888"/>
    </source>
</evidence>
<evidence type="ECO:0000256" key="3">
    <source>
        <dbReference type="ARBA" id="ARBA00023163"/>
    </source>
</evidence>
<feature type="domain" description="BHLH" evidence="6">
    <location>
        <begin position="190"/>
        <end position="239"/>
    </location>
</feature>
<evidence type="ECO:0000256" key="2">
    <source>
        <dbReference type="ARBA" id="ARBA00023015"/>
    </source>
</evidence>
<keyword evidence="5" id="KW-0732">Signal</keyword>
<evidence type="ECO:0000256" key="1">
    <source>
        <dbReference type="ARBA" id="ARBA00005510"/>
    </source>
</evidence>
<keyword evidence="2" id="KW-0805">Transcription regulation</keyword>
<dbReference type="PANTHER" id="PTHR45959">
    <property type="entry name" value="BHLH TRANSCRIPTION FACTOR"/>
    <property type="match status" value="1"/>
</dbReference>
<dbReference type="Pfam" id="PF00010">
    <property type="entry name" value="HLH"/>
    <property type="match status" value="1"/>
</dbReference>
<dbReference type="SMART" id="SM00353">
    <property type="entry name" value="HLH"/>
    <property type="match status" value="1"/>
</dbReference>
<dbReference type="InterPro" id="IPR036638">
    <property type="entry name" value="HLH_DNA-bd_sf"/>
</dbReference>
<dbReference type="Proteomes" id="UP001497457">
    <property type="component" value="Chromosome 5rd"/>
</dbReference>
<protein>
    <recommendedName>
        <fullName evidence="6">BHLH domain-containing protein</fullName>
    </recommendedName>
</protein>
<evidence type="ECO:0000256" key="4">
    <source>
        <dbReference type="SAM" id="MobiDB-lite"/>
    </source>
</evidence>
<evidence type="ECO:0000256" key="5">
    <source>
        <dbReference type="SAM" id="SignalP"/>
    </source>
</evidence>
<dbReference type="SUPFAM" id="SSF47459">
    <property type="entry name" value="HLH, helix-loop-helix DNA-binding domain"/>
    <property type="match status" value="1"/>
</dbReference>
<evidence type="ECO:0000313" key="8">
    <source>
        <dbReference type="Proteomes" id="UP001497457"/>
    </source>
</evidence>
<dbReference type="PROSITE" id="PS50888">
    <property type="entry name" value="BHLH"/>
    <property type="match status" value="1"/>
</dbReference>
<reference evidence="8" key="1">
    <citation type="submission" date="2024-06" db="EMBL/GenBank/DDBJ databases">
        <authorList>
            <person name="Ryan C."/>
        </authorList>
    </citation>
    <scope>NUCLEOTIDE SEQUENCE [LARGE SCALE GENOMIC DNA]</scope>
</reference>
<reference evidence="7 8" key="2">
    <citation type="submission" date="2024-10" db="EMBL/GenBank/DDBJ databases">
        <authorList>
            <person name="Ryan C."/>
        </authorList>
    </citation>
    <scope>NUCLEOTIDE SEQUENCE [LARGE SCALE GENOMIC DNA]</scope>
</reference>
<gene>
    <name evidence="7" type="ORF">URODEC1_LOCUS101868</name>
</gene>
<comment type="similarity">
    <text evidence="1">Belongs to the bHLH protein family.</text>
</comment>
<dbReference type="PANTHER" id="PTHR45959:SF2">
    <property type="entry name" value="BHLH TRANSCRIPTION FACTOR"/>
    <property type="match status" value="1"/>
</dbReference>
<feature type="chain" id="PRO_5044761921" description="BHLH domain-containing protein" evidence="5">
    <location>
        <begin position="19"/>
        <end position="394"/>
    </location>
</feature>
<feature type="region of interest" description="Disordered" evidence="4">
    <location>
        <begin position="38"/>
        <end position="57"/>
    </location>
</feature>
<evidence type="ECO:0000313" key="7">
    <source>
        <dbReference type="EMBL" id="CAL5068908.1"/>
    </source>
</evidence>
<sequence>MLLDVLAFLQVVATQLLSEIMDDSVLFMQWALSTLQEQEQNERPPVPAAGNNGSDEDTAIAPLLDHLGHSNTDTVSPDCIAPGRPPVIESRRRWAAISWSSGDTNSGWCDGSGAPTPAMEGSPPSLNSVERAAVAPLTGGVGCRTTQPMAMSWDWGFSQSASASPRLSNEAMPINYASATAAASRSSAALYTRDHTIAERKRREKMSQLLIELSTIIPGLTKTDKATILGDTVRYVKELQEKLRALEDGRSFSRPVVLAKKPRVATPDEEDAVLPAYYYAPAANDDNAEIDARISGDNVMVKIRCKDAKGVLVRLLSEVEGLHLSIVDTNVMPFLACTLVINIMAKVEDGFDSKPGDIVGRLKSALHQHICQKLLHHDKKKSHFSCQINHFAHF</sequence>
<dbReference type="EMBL" id="OZ075115">
    <property type="protein sequence ID" value="CAL5068908.1"/>
    <property type="molecule type" value="Genomic_DNA"/>
</dbReference>
<accession>A0ABC9F617</accession>
<feature type="signal peptide" evidence="5">
    <location>
        <begin position="1"/>
        <end position="18"/>
    </location>
</feature>
<dbReference type="AlphaFoldDB" id="A0ABC9F617"/>
<keyword evidence="8" id="KW-1185">Reference proteome</keyword>